<dbReference type="Pfam" id="PF17863">
    <property type="entry name" value="AAA_lid_2"/>
    <property type="match status" value="1"/>
</dbReference>
<protein>
    <submittedName>
        <fullName evidence="3">AAA family ATPase</fullName>
    </submittedName>
</protein>
<dbReference type="GO" id="GO:0016887">
    <property type="term" value="F:ATP hydrolysis activity"/>
    <property type="evidence" value="ECO:0007669"/>
    <property type="project" value="InterPro"/>
</dbReference>
<gene>
    <name evidence="3" type="ORF">CHT91_07490</name>
</gene>
<proteinExistence type="predicted"/>
<dbReference type="PIRSF" id="PIRSF002849">
    <property type="entry name" value="AAA_ATPase_chaperone_MoxR_prd"/>
    <property type="match status" value="1"/>
</dbReference>
<dbReference type="AlphaFoldDB" id="A0A3E2DEW0"/>
<accession>A0A3E2DEW0</accession>
<dbReference type="Gene3D" id="3.40.50.300">
    <property type="entry name" value="P-loop containing nucleotide triphosphate hydrolases"/>
    <property type="match status" value="1"/>
</dbReference>
<dbReference type="SUPFAM" id="SSF52540">
    <property type="entry name" value="P-loop containing nucleoside triphosphate hydrolases"/>
    <property type="match status" value="1"/>
</dbReference>
<dbReference type="InterPro" id="IPR027417">
    <property type="entry name" value="P-loop_NTPase"/>
</dbReference>
<feature type="domain" description="ChlI/MoxR AAA lid" evidence="2">
    <location>
        <begin position="262"/>
        <end position="330"/>
    </location>
</feature>
<sequence length="338" mass="36592">MTHRTDADVPTCPPLGKPELSWAADRLGALSTAFSNRVVGQSALRTSLLVAMLARGHVLLESVPGLAKTLAASTLASAVDGSFTRVQCTPDLLPSDIIGTQVFDQSTATFRTELGPVHANIVLLDEINRSSAKTQSAMLEAMQERQTSIGGVIHPLPDPFMVLATQNPIEEEGTYVLPHAQMDRFLLKEVLDYPDVSEELEVLNRVEDGSIDAPATPAVSTNDVLTLQDLTRRVVVDEAIKRYIVDIVAVTRRPETALSDSAARAIEYGASPRASIAFMSVARALALRDGRAHVIPEDVVTLRHAVLRHRLVLSFEAQAQRVRPTDVIDAIFEAVPTP</sequence>
<feature type="domain" description="ATPase AAA-3" evidence="1">
    <location>
        <begin position="57"/>
        <end position="187"/>
    </location>
</feature>
<organism evidence="3 4">
    <name type="scientific">Cutibacterium avidum</name>
    <dbReference type="NCBI Taxonomy" id="33010"/>
    <lineage>
        <taxon>Bacteria</taxon>
        <taxon>Bacillati</taxon>
        <taxon>Actinomycetota</taxon>
        <taxon>Actinomycetes</taxon>
        <taxon>Propionibacteriales</taxon>
        <taxon>Propionibacteriaceae</taxon>
        <taxon>Cutibacterium</taxon>
    </lineage>
</organism>
<reference evidence="3 4" key="1">
    <citation type="submission" date="2017-07" db="EMBL/GenBank/DDBJ databases">
        <authorList>
            <person name="Sun Z.S."/>
            <person name="Albrecht U."/>
            <person name="Echele G."/>
            <person name="Lee C.C."/>
        </authorList>
    </citation>
    <scope>NUCLEOTIDE SEQUENCE [LARGE SCALE GENOMIC DNA]</scope>
    <source>
        <strain evidence="3 4">P16-029</strain>
    </source>
</reference>
<dbReference type="InterPro" id="IPR050764">
    <property type="entry name" value="CbbQ/NirQ/NorQ/GpvN"/>
</dbReference>
<dbReference type="PANTHER" id="PTHR42759">
    <property type="entry name" value="MOXR FAMILY PROTEIN"/>
    <property type="match status" value="1"/>
</dbReference>
<dbReference type="PANTHER" id="PTHR42759:SF1">
    <property type="entry name" value="MAGNESIUM-CHELATASE SUBUNIT CHLD"/>
    <property type="match status" value="1"/>
</dbReference>
<dbReference type="GO" id="GO:0005524">
    <property type="term" value="F:ATP binding"/>
    <property type="evidence" value="ECO:0007669"/>
    <property type="project" value="InterPro"/>
</dbReference>
<evidence type="ECO:0000313" key="3">
    <source>
        <dbReference type="EMBL" id="RFT43868.1"/>
    </source>
</evidence>
<dbReference type="EMBL" id="NOWI01000006">
    <property type="protein sequence ID" value="RFT43868.1"/>
    <property type="molecule type" value="Genomic_DNA"/>
</dbReference>
<comment type="caution">
    <text evidence="3">The sequence shown here is derived from an EMBL/GenBank/DDBJ whole genome shotgun (WGS) entry which is preliminary data.</text>
</comment>
<name>A0A3E2DEW0_9ACTN</name>
<dbReference type="InterPro" id="IPR011703">
    <property type="entry name" value="ATPase_AAA-3"/>
</dbReference>
<dbReference type="RefSeq" id="WP_065673884.1">
    <property type="nucleotide sequence ID" value="NZ_AP024308.1"/>
</dbReference>
<dbReference type="Gene3D" id="1.10.8.80">
    <property type="entry name" value="Magnesium chelatase subunit I, C-Terminal domain"/>
    <property type="match status" value="1"/>
</dbReference>
<dbReference type="InterPro" id="IPR041628">
    <property type="entry name" value="ChlI/MoxR_AAA_lid"/>
</dbReference>
<evidence type="ECO:0000259" key="2">
    <source>
        <dbReference type="Pfam" id="PF17863"/>
    </source>
</evidence>
<dbReference type="Pfam" id="PF07726">
    <property type="entry name" value="AAA_3"/>
    <property type="match status" value="1"/>
</dbReference>
<dbReference type="Proteomes" id="UP000259211">
    <property type="component" value="Unassembled WGS sequence"/>
</dbReference>
<evidence type="ECO:0000259" key="1">
    <source>
        <dbReference type="Pfam" id="PF07726"/>
    </source>
</evidence>
<evidence type="ECO:0000313" key="4">
    <source>
        <dbReference type="Proteomes" id="UP000259211"/>
    </source>
</evidence>